<proteinExistence type="inferred from homology"/>
<dbReference type="Pfam" id="PF07690">
    <property type="entry name" value="MFS_1"/>
    <property type="match status" value="1"/>
</dbReference>
<dbReference type="AlphaFoldDB" id="A0A248JV96"/>
<evidence type="ECO:0000259" key="9">
    <source>
        <dbReference type="PROSITE" id="PS50850"/>
    </source>
</evidence>
<feature type="transmembrane region" description="Helical" evidence="8">
    <location>
        <begin position="279"/>
        <end position="300"/>
    </location>
</feature>
<evidence type="ECO:0000256" key="3">
    <source>
        <dbReference type="ARBA" id="ARBA00022448"/>
    </source>
</evidence>
<evidence type="ECO:0000256" key="4">
    <source>
        <dbReference type="ARBA" id="ARBA00022475"/>
    </source>
</evidence>
<dbReference type="CDD" id="cd17503">
    <property type="entry name" value="MFS_LmrB_MDR_like"/>
    <property type="match status" value="1"/>
</dbReference>
<accession>A0A248JV96</accession>
<keyword evidence="6 8" id="KW-1133">Transmembrane helix</keyword>
<feature type="transmembrane region" description="Helical" evidence="8">
    <location>
        <begin position="472"/>
        <end position="490"/>
    </location>
</feature>
<evidence type="ECO:0000256" key="1">
    <source>
        <dbReference type="ARBA" id="ARBA00004651"/>
    </source>
</evidence>
<dbReference type="Gene3D" id="1.20.1720.10">
    <property type="entry name" value="Multidrug resistance protein D"/>
    <property type="match status" value="1"/>
</dbReference>
<feature type="transmembrane region" description="Helical" evidence="8">
    <location>
        <begin position="312"/>
        <end position="331"/>
    </location>
</feature>
<evidence type="ECO:0000256" key="7">
    <source>
        <dbReference type="ARBA" id="ARBA00023136"/>
    </source>
</evidence>
<feature type="transmembrane region" description="Helical" evidence="8">
    <location>
        <begin position="176"/>
        <end position="196"/>
    </location>
</feature>
<keyword evidence="3" id="KW-0813">Transport</keyword>
<keyword evidence="11" id="KW-1185">Reference proteome</keyword>
<comment type="similarity">
    <text evidence="2">Belongs to the major facilitator superfamily. EmrB family.</text>
</comment>
<evidence type="ECO:0000313" key="10">
    <source>
        <dbReference type="EMBL" id="ASG22048.1"/>
    </source>
</evidence>
<evidence type="ECO:0000256" key="8">
    <source>
        <dbReference type="SAM" id="Phobius"/>
    </source>
</evidence>
<feature type="transmembrane region" description="Helical" evidence="8">
    <location>
        <begin position="208"/>
        <end position="227"/>
    </location>
</feature>
<dbReference type="InterPro" id="IPR004638">
    <property type="entry name" value="EmrB-like"/>
</dbReference>
<organism evidence="10 11">
    <name type="scientific">Nitrospirillum viridazoti CBAmc</name>
    <dbReference type="NCBI Taxonomy" id="1441467"/>
    <lineage>
        <taxon>Bacteria</taxon>
        <taxon>Pseudomonadati</taxon>
        <taxon>Pseudomonadota</taxon>
        <taxon>Alphaproteobacteria</taxon>
        <taxon>Rhodospirillales</taxon>
        <taxon>Azospirillaceae</taxon>
        <taxon>Nitrospirillum</taxon>
        <taxon>Nitrospirillum viridazoti</taxon>
    </lineage>
</organism>
<dbReference type="EMBL" id="CP022111">
    <property type="protein sequence ID" value="ASG22048.1"/>
    <property type="molecule type" value="Genomic_DNA"/>
</dbReference>
<evidence type="ECO:0000313" key="11">
    <source>
        <dbReference type="Proteomes" id="UP000197153"/>
    </source>
</evidence>
<dbReference type="KEGG" id="nao:Y958_13725"/>
<dbReference type="Gene3D" id="1.20.1250.20">
    <property type="entry name" value="MFS general substrate transporter like domains"/>
    <property type="match status" value="1"/>
</dbReference>
<evidence type="ECO:0000256" key="2">
    <source>
        <dbReference type="ARBA" id="ARBA00008537"/>
    </source>
</evidence>
<feature type="transmembrane region" description="Helical" evidence="8">
    <location>
        <begin position="15"/>
        <end position="35"/>
    </location>
</feature>
<dbReference type="GO" id="GO:0005886">
    <property type="term" value="C:plasma membrane"/>
    <property type="evidence" value="ECO:0007669"/>
    <property type="project" value="UniProtKB-SubCell"/>
</dbReference>
<keyword evidence="5 8" id="KW-0812">Transmembrane</keyword>
<evidence type="ECO:0000256" key="5">
    <source>
        <dbReference type="ARBA" id="ARBA00022692"/>
    </source>
</evidence>
<sequence>MSSAVSDAGTPKTLAGGQLAVAALLLAAANFLVVLDTTIANVSVPNIAGGLAVSSSQGTFVITSYSVAEAVTVPLTGWLAGRFGTVRTFVTAMLGFGICSALCGFAQSLGMLVLFRVLQGLAGGPLMPLSQTLLLRVFPKEKAPAAMGIWAMTTLVAPILGPILGGTLCDSWGWPFIFYINVPIAILCAAACWGLLKVFETPTVRPRFDLVGLILLIVWVGALQIMLDEGKDMDWFSSTEIVALAIVATIGLAAFLIWELTEAYPVVDLKVFRHRGFAMAVLTISLGFGAFFGATVLTPLWLQSNMGYTATWAGYATAATGILAVMAAPMVAKMSAKVDPRPLVFFGLMWLAGVTLYRSGSSTDMTYGQIAFPLLLQGLGMPFFFVPLTGLALASVTVEETASAAGLMNFLRTLSGAFATSLVNTLWEDGATRNRAELVDLLRPGLVGPNLSIQQLDRIVQGQGVMLATNQIFLGVAIAFVLSALVIWLAPKPTRVADTTGVH</sequence>
<name>A0A248JV96_9PROT</name>
<feature type="transmembrane region" description="Helical" evidence="8">
    <location>
        <begin position="47"/>
        <end position="68"/>
    </location>
</feature>
<dbReference type="PANTHER" id="PTHR42718:SF9">
    <property type="entry name" value="MAJOR FACILITATOR SUPERFAMILY MULTIDRUG TRANSPORTER MFSC"/>
    <property type="match status" value="1"/>
</dbReference>
<dbReference type="InterPro" id="IPR011701">
    <property type="entry name" value="MFS"/>
</dbReference>
<dbReference type="InterPro" id="IPR020846">
    <property type="entry name" value="MFS_dom"/>
</dbReference>
<dbReference type="InterPro" id="IPR036259">
    <property type="entry name" value="MFS_trans_sf"/>
</dbReference>
<dbReference type="NCBIfam" id="TIGR00711">
    <property type="entry name" value="efflux_EmrB"/>
    <property type="match status" value="1"/>
</dbReference>
<dbReference type="PROSITE" id="PS50850">
    <property type="entry name" value="MFS"/>
    <property type="match status" value="1"/>
</dbReference>
<feature type="transmembrane region" description="Helical" evidence="8">
    <location>
        <begin position="145"/>
        <end position="164"/>
    </location>
</feature>
<feature type="transmembrane region" description="Helical" evidence="8">
    <location>
        <begin position="379"/>
        <end position="398"/>
    </location>
</feature>
<gene>
    <name evidence="10" type="primary">emrB</name>
    <name evidence="10" type="ORF">Y958_13725</name>
</gene>
<feature type="transmembrane region" description="Helical" evidence="8">
    <location>
        <begin position="239"/>
        <end position="258"/>
    </location>
</feature>
<dbReference type="Proteomes" id="UP000197153">
    <property type="component" value="Chromosome 2"/>
</dbReference>
<comment type="subcellular location">
    <subcellularLocation>
        <location evidence="1">Cell membrane</location>
        <topology evidence="1">Multi-pass membrane protein</topology>
    </subcellularLocation>
</comment>
<dbReference type="PANTHER" id="PTHR42718">
    <property type="entry name" value="MAJOR FACILITATOR SUPERFAMILY MULTIDRUG TRANSPORTER MFSC"/>
    <property type="match status" value="1"/>
</dbReference>
<protein>
    <submittedName>
        <fullName evidence="10">MFS transporter</fullName>
    </submittedName>
</protein>
<dbReference type="GO" id="GO:0022857">
    <property type="term" value="F:transmembrane transporter activity"/>
    <property type="evidence" value="ECO:0007669"/>
    <property type="project" value="InterPro"/>
</dbReference>
<dbReference type="RefSeq" id="WP_088872684.1">
    <property type="nucleotide sequence ID" value="NZ_CP022111.1"/>
</dbReference>
<reference evidence="10 11" key="1">
    <citation type="submission" date="2017-06" db="EMBL/GenBank/DDBJ databases">
        <title>Complete genome sequence of Nitrospirillum amazonense strain CBAmC, an endophytic nitrogen-fixing and plant growth-promoting bacterium, isolated from sugarcane.</title>
        <authorList>
            <person name="Schwab S."/>
            <person name="dos Santos Teixeira K.R."/>
            <person name="Simoes Araujo J.L."/>
            <person name="Soares Vidal M."/>
            <person name="Borges de Freitas H.R."/>
            <person name="Rivello Crivelaro A.L."/>
            <person name="Bueno de Camargo Nunes A."/>
            <person name="dos Santos C.M."/>
            <person name="Palmeira da Silva Rosa D."/>
            <person name="da Silva Padilha D."/>
            <person name="da Silva E."/>
            <person name="Araujo Terra L."/>
            <person name="Soares Mendes V."/>
            <person name="Farinelli L."/>
            <person name="Magalhaes Cruz L."/>
            <person name="Baldani J.I."/>
        </authorList>
    </citation>
    <scope>NUCLEOTIDE SEQUENCE [LARGE SCALE GENOMIC DNA]</scope>
    <source>
        <strain evidence="10 11">CBAmC</strain>
    </source>
</reference>
<feature type="domain" description="Major facilitator superfamily (MFS) profile" evidence="9">
    <location>
        <begin position="22"/>
        <end position="495"/>
    </location>
</feature>
<feature type="transmembrane region" description="Helical" evidence="8">
    <location>
        <begin position="88"/>
        <end position="115"/>
    </location>
</feature>
<feature type="transmembrane region" description="Helical" evidence="8">
    <location>
        <begin position="343"/>
        <end position="359"/>
    </location>
</feature>
<evidence type="ECO:0000256" key="6">
    <source>
        <dbReference type="ARBA" id="ARBA00022989"/>
    </source>
</evidence>
<dbReference type="SUPFAM" id="SSF103473">
    <property type="entry name" value="MFS general substrate transporter"/>
    <property type="match status" value="1"/>
</dbReference>
<keyword evidence="7 8" id="KW-0472">Membrane</keyword>
<keyword evidence="4" id="KW-1003">Cell membrane</keyword>